<dbReference type="InterPro" id="IPR015943">
    <property type="entry name" value="WD40/YVTN_repeat-like_dom_sf"/>
</dbReference>
<sequence length="504" mass="56080">MSILTLGISLKQDASTSRRPFFERLRTTHPARSSISHPQLRDLLICPNQAHHVQTVSGNGVDAHVFGQYTMRLMEVPTTFAPNCLVHGFGMVAMGGENTDLLIRSTDIASRWELKLQSGNSIVNSACFHQPDPSSNVQLLVCNNDQTITQYELSTASLPHPSSSSTSEEQQQQQTASTIRSSISTDSQDQDQKPTINQIGTIHLPVPVNHCSISPDKKTLVAVGDSNEVFLFDNRSSRFQKRPTLSLNNVSSSIGSFSTSWSSNSFQFAVASEAERIFVFDTRKIPYPLLTKHSIQKGRSGATRVVKFTPKGPNELLAFTEHRSLVHVLDARTFDSDHEQVLTVPTPLPGLSPFPPRLPPGSIRPNPIPRNSREIIELEETETNTSNEEIRNNNRMINNNRLINRQLWGTLTDEEEPCIDPPNIIPTIITNQRSIRIHGNNNSIRLVNSQDNTIPNIRSGMWDDLIGLDWSPCGDYLVSGTEAGLVEWKIRKCSRTGFGDTRLC</sequence>
<name>A0A9P6N996_9BASI</name>
<feature type="domain" description="DUF2415" evidence="2">
    <location>
        <begin position="301"/>
        <end position="342"/>
    </location>
</feature>
<feature type="region of interest" description="Disordered" evidence="1">
    <location>
        <begin position="345"/>
        <end position="369"/>
    </location>
</feature>
<proteinExistence type="predicted"/>
<evidence type="ECO:0000313" key="4">
    <source>
        <dbReference type="Proteomes" id="UP000886653"/>
    </source>
</evidence>
<dbReference type="EMBL" id="MU167351">
    <property type="protein sequence ID" value="KAG0142335.1"/>
    <property type="molecule type" value="Genomic_DNA"/>
</dbReference>
<feature type="compositionally biased region" description="Pro residues" evidence="1">
    <location>
        <begin position="346"/>
        <end position="359"/>
    </location>
</feature>
<dbReference type="AlphaFoldDB" id="A0A9P6N996"/>
<evidence type="ECO:0000259" key="2">
    <source>
        <dbReference type="Pfam" id="PF10313"/>
    </source>
</evidence>
<dbReference type="InterPro" id="IPR036322">
    <property type="entry name" value="WD40_repeat_dom_sf"/>
</dbReference>
<dbReference type="Gene3D" id="2.130.10.10">
    <property type="entry name" value="YVTN repeat-like/Quinoprotein amine dehydrogenase"/>
    <property type="match status" value="1"/>
</dbReference>
<reference evidence="3" key="1">
    <citation type="submission" date="2013-11" db="EMBL/GenBank/DDBJ databases">
        <title>Genome sequence of the fusiform rust pathogen reveals effectors for host alternation and coevolution with pine.</title>
        <authorList>
            <consortium name="DOE Joint Genome Institute"/>
            <person name="Smith K."/>
            <person name="Pendleton A."/>
            <person name="Kubisiak T."/>
            <person name="Anderson C."/>
            <person name="Salamov A."/>
            <person name="Aerts A."/>
            <person name="Riley R."/>
            <person name="Clum A."/>
            <person name="Lindquist E."/>
            <person name="Ence D."/>
            <person name="Campbell M."/>
            <person name="Kronenberg Z."/>
            <person name="Feau N."/>
            <person name="Dhillon B."/>
            <person name="Hamelin R."/>
            <person name="Burleigh J."/>
            <person name="Smith J."/>
            <person name="Yandell M."/>
            <person name="Nelson C."/>
            <person name="Grigoriev I."/>
            <person name="Davis J."/>
        </authorList>
    </citation>
    <scope>NUCLEOTIDE SEQUENCE</scope>
    <source>
        <strain evidence="3">G11</strain>
    </source>
</reference>
<protein>
    <recommendedName>
        <fullName evidence="2">DUF2415 domain-containing protein</fullName>
    </recommendedName>
</protein>
<dbReference type="InterPro" id="IPR019417">
    <property type="entry name" value="DUF2415"/>
</dbReference>
<gene>
    <name evidence="3" type="ORF">CROQUDRAFT_717720</name>
</gene>
<organism evidence="3 4">
    <name type="scientific">Cronartium quercuum f. sp. fusiforme G11</name>
    <dbReference type="NCBI Taxonomy" id="708437"/>
    <lineage>
        <taxon>Eukaryota</taxon>
        <taxon>Fungi</taxon>
        <taxon>Dikarya</taxon>
        <taxon>Basidiomycota</taxon>
        <taxon>Pucciniomycotina</taxon>
        <taxon>Pucciniomycetes</taxon>
        <taxon>Pucciniales</taxon>
        <taxon>Coleosporiaceae</taxon>
        <taxon>Cronartium</taxon>
    </lineage>
</organism>
<dbReference type="SUPFAM" id="SSF50978">
    <property type="entry name" value="WD40 repeat-like"/>
    <property type="match status" value="1"/>
</dbReference>
<dbReference type="OrthoDB" id="64353at2759"/>
<dbReference type="Pfam" id="PF10313">
    <property type="entry name" value="DUF2415"/>
    <property type="match status" value="1"/>
</dbReference>
<dbReference type="PANTHER" id="PTHR43991">
    <property type="entry name" value="WD REPEAT PROTEIN (AFU_ORTHOLOGUE AFUA_8G05640)-RELATED"/>
    <property type="match status" value="1"/>
</dbReference>
<comment type="caution">
    <text evidence="3">The sequence shown here is derived from an EMBL/GenBank/DDBJ whole genome shotgun (WGS) entry which is preliminary data.</text>
</comment>
<dbReference type="PANTHER" id="PTHR43991:SF9">
    <property type="entry name" value="DUF2415 DOMAIN-CONTAINING PROTEIN"/>
    <property type="match status" value="1"/>
</dbReference>
<keyword evidence="4" id="KW-1185">Reference proteome</keyword>
<evidence type="ECO:0000313" key="3">
    <source>
        <dbReference type="EMBL" id="KAG0142335.1"/>
    </source>
</evidence>
<evidence type="ECO:0000256" key="1">
    <source>
        <dbReference type="SAM" id="MobiDB-lite"/>
    </source>
</evidence>
<accession>A0A9P6N996</accession>
<feature type="region of interest" description="Disordered" evidence="1">
    <location>
        <begin position="156"/>
        <end position="193"/>
    </location>
</feature>
<dbReference type="Proteomes" id="UP000886653">
    <property type="component" value="Unassembled WGS sequence"/>
</dbReference>
<feature type="compositionally biased region" description="Low complexity" evidence="1">
    <location>
        <begin position="156"/>
        <end position="187"/>
    </location>
</feature>